<dbReference type="Proteomes" id="UP001195483">
    <property type="component" value="Unassembled WGS sequence"/>
</dbReference>
<keyword evidence="2" id="KW-1185">Reference proteome</keyword>
<reference evidence="1" key="3">
    <citation type="submission" date="2023-05" db="EMBL/GenBank/DDBJ databases">
        <authorList>
            <person name="Smith C.H."/>
        </authorList>
    </citation>
    <scope>NUCLEOTIDE SEQUENCE</scope>
    <source>
        <strain evidence="1">CHS0354</strain>
        <tissue evidence="1">Mantle</tissue>
    </source>
</reference>
<comment type="caution">
    <text evidence="1">The sequence shown here is derived from an EMBL/GenBank/DDBJ whole genome shotgun (WGS) entry which is preliminary data.</text>
</comment>
<evidence type="ECO:0000313" key="2">
    <source>
        <dbReference type="Proteomes" id="UP001195483"/>
    </source>
</evidence>
<dbReference type="AlphaFoldDB" id="A0AAE0SEW4"/>
<sequence length="133" mass="14113">MGGGISGSTNGSWNMMDGCSVNGFDNSTFGNMIGGIQWSCVKWCGHLSSEFGSSSGSNSGNWNGYYKDNSNSSTSATGLVLMEAYRAQLTHLVFIHLLKIMHWGATSSNAQFDVLMLFLAAQPKSSKVPLAAS</sequence>
<gene>
    <name evidence="1" type="ORF">CHS0354_026208</name>
</gene>
<protein>
    <submittedName>
        <fullName evidence="1">Uncharacterized protein</fullName>
    </submittedName>
</protein>
<evidence type="ECO:0000313" key="1">
    <source>
        <dbReference type="EMBL" id="KAK3590676.1"/>
    </source>
</evidence>
<reference evidence="1" key="1">
    <citation type="journal article" date="2021" name="Genome Biol. Evol.">
        <title>A High-Quality Reference Genome for a Parasitic Bivalve with Doubly Uniparental Inheritance (Bivalvia: Unionida).</title>
        <authorList>
            <person name="Smith C.H."/>
        </authorList>
    </citation>
    <scope>NUCLEOTIDE SEQUENCE</scope>
    <source>
        <strain evidence="1">CHS0354</strain>
    </source>
</reference>
<reference evidence="1" key="2">
    <citation type="journal article" date="2021" name="Genome Biol. Evol.">
        <title>Developing a high-quality reference genome for a parasitic bivalve with doubly uniparental inheritance (Bivalvia: Unionida).</title>
        <authorList>
            <person name="Smith C.H."/>
        </authorList>
    </citation>
    <scope>NUCLEOTIDE SEQUENCE</scope>
    <source>
        <strain evidence="1">CHS0354</strain>
        <tissue evidence="1">Mantle</tissue>
    </source>
</reference>
<organism evidence="1 2">
    <name type="scientific">Potamilus streckersoni</name>
    <dbReference type="NCBI Taxonomy" id="2493646"/>
    <lineage>
        <taxon>Eukaryota</taxon>
        <taxon>Metazoa</taxon>
        <taxon>Spiralia</taxon>
        <taxon>Lophotrochozoa</taxon>
        <taxon>Mollusca</taxon>
        <taxon>Bivalvia</taxon>
        <taxon>Autobranchia</taxon>
        <taxon>Heteroconchia</taxon>
        <taxon>Palaeoheterodonta</taxon>
        <taxon>Unionida</taxon>
        <taxon>Unionoidea</taxon>
        <taxon>Unionidae</taxon>
        <taxon>Ambleminae</taxon>
        <taxon>Lampsilini</taxon>
        <taxon>Potamilus</taxon>
    </lineage>
</organism>
<accession>A0AAE0SEW4</accession>
<proteinExistence type="predicted"/>
<dbReference type="EMBL" id="JAEAOA010001566">
    <property type="protein sequence ID" value="KAK3590676.1"/>
    <property type="molecule type" value="Genomic_DNA"/>
</dbReference>
<name>A0AAE0SEW4_9BIVA</name>